<evidence type="ECO:0000313" key="1">
    <source>
        <dbReference type="EMBL" id="MBW72278.1"/>
    </source>
</evidence>
<accession>A0A2M4D5C2</accession>
<protein>
    <submittedName>
        <fullName evidence="1">Uncharacterized protein</fullName>
    </submittedName>
</protein>
<proteinExistence type="predicted"/>
<dbReference type="EMBL" id="GGFL01008100">
    <property type="protein sequence ID" value="MBW72278.1"/>
    <property type="molecule type" value="Transcribed_RNA"/>
</dbReference>
<reference evidence="1" key="1">
    <citation type="submission" date="2018-01" db="EMBL/GenBank/DDBJ databases">
        <title>An insight into the sialome of Amazonian anophelines.</title>
        <authorList>
            <person name="Ribeiro J.M."/>
            <person name="Scarpassa V."/>
            <person name="Calvo E."/>
        </authorList>
    </citation>
    <scope>NUCLEOTIDE SEQUENCE</scope>
</reference>
<dbReference type="AlphaFoldDB" id="A0A2M4D5C2"/>
<sequence>MMMMSYSDRDRKGGSHLLHLLAVALLVTFVPGHNPRRKCKRNPSNGMKCIAFALLCFCLTLTDLPTDPNGTAIPVSSGNLAGGVLMLAFFSIFLFSHQADVPERSIKATQRHPGVSLSTRTALEDELWSRRWFGEYFTRLFKMFHIFCHLFRHL</sequence>
<name>A0A2M4D5C2_ANODA</name>
<organism evidence="1">
    <name type="scientific">Anopheles darlingi</name>
    <name type="common">Mosquito</name>
    <dbReference type="NCBI Taxonomy" id="43151"/>
    <lineage>
        <taxon>Eukaryota</taxon>
        <taxon>Metazoa</taxon>
        <taxon>Ecdysozoa</taxon>
        <taxon>Arthropoda</taxon>
        <taxon>Hexapoda</taxon>
        <taxon>Insecta</taxon>
        <taxon>Pterygota</taxon>
        <taxon>Neoptera</taxon>
        <taxon>Endopterygota</taxon>
        <taxon>Diptera</taxon>
        <taxon>Nematocera</taxon>
        <taxon>Culicoidea</taxon>
        <taxon>Culicidae</taxon>
        <taxon>Anophelinae</taxon>
        <taxon>Anopheles</taxon>
    </lineage>
</organism>